<keyword evidence="3" id="KW-1185">Reference proteome</keyword>
<accession>A0A9P4X3L3</accession>
<proteinExistence type="predicted"/>
<protein>
    <submittedName>
        <fullName evidence="2">Uncharacterized protein</fullName>
    </submittedName>
</protein>
<evidence type="ECO:0000313" key="2">
    <source>
        <dbReference type="EMBL" id="KAF3058913.1"/>
    </source>
</evidence>
<comment type="caution">
    <text evidence="2">The sequence shown here is derived from an EMBL/GenBank/DDBJ whole genome shotgun (WGS) entry which is preliminary data.</text>
</comment>
<reference evidence="2 3" key="1">
    <citation type="submission" date="2018-06" db="EMBL/GenBank/DDBJ databases">
        <title>Genome analysis of cellulolytic fungus Trichoderma lentiforme CFAM-422.</title>
        <authorList>
            <person name="Steindorff A.S."/>
            <person name="Formighieri E.F."/>
            <person name="Midorikawa G.E.O."/>
            <person name="Tamietti M.S."/>
            <person name="Ramos E.Z."/>
            <person name="Silva A.S."/>
            <person name="Bon E.P.S."/>
            <person name="Mendes T.D."/>
            <person name="Damaso M.C.T."/>
            <person name="Favaro L.C.L."/>
        </authorList>
    </citation>
    <scope>NUCLEOTIDE SEQUENCE [LARGE SCALE GENOMIC DNA]</scope>
    <source>
        <strain evidence="2 3">CFAM-422</strain>
    </source>
</reference>
<sequence length="307" mass="34006">MSLIRHKARPTPATDSQTKSHSHPRKRERVTENPPDSVVVHGQADAATARTSTRLVWYSVQVLLHTHARISHRVRSTGTGYLATETCPQTGLDAALKPQTARIQDPTCGAVRVHAGPAGFAIESASAPAWLAEDCASIHGSLMSQHSAPHRQLEPLIHSVPESAPPAWMLCAGRYQQIAWLTAWRTSHLLRVHVLHCGLTASPQEIKGRISIHAQCRRSYCGTKILLPYPELVYEYSKLDLDNTHCMNTVLCAKRPQITAYGRSYRHSTNCEITDRSSLGPRICRPDLNWAPLVVAGPFQLANKRHQ</sequence>
<dbReference type="EMBL" id="QLNT01000026">
    <property type="protein sequence ID" value="KAF3058913.1"/>
    <property type="molecule type" value="Genomic_DNA"/>
</dbReference>
<organism evidence="2 3">
    <name type="scientific">Trichoderma lentiforme</name>
    <dbReference type="NCBI Taxonomy" id="1567552"/>
    <lineage>
        <taxon>Eukaryota</taxon>
        <taxon>Fungi</taxon>
        <taxon>Dikarya</taxon>
        <taxon>Ascomycota</taxon>
        <taxon>Pezizomycotina</taxon>
        <taxon>Sordariomycetes</taxon>
        <taxon>Hypocreomycetidae</taxon>
        <taxon>Hypocreales</taxon>
        <taxon>Hypocreaceae</taxon>
        <taxon>Trichoderma</taxon>
    </lineage>
</organism>
<gene>
    <name evidence="2" type="ORF">CFAM422_011944</name>
</gene>
<evidence type="ECO:0000313" key="3">
    <source>
        <dbReference type="Proteomes" id="UP000801864"/>
    </source>
</evidence>
<name>A0A9P4X3L3_9HYPO</name>
<dbReference type="Proteomes" id="UP000801864">
    <property type="component" value="Unassembled WGS sequence"/>
</dbReference>
<dbReference type="AlphaFoldDB" id="A0A9P4X3L3"/>
<evidence type="ECO:0000256" key="1">
    <source>
        <dbReference type="SAM" id="MobiDB-lite"/>
    </source>
</evidence>
<feature type="region of interest" description="Disordered" evidence="1">
    <location>
        <begin position="1"/>
        <end position="37"/>
    </location>
</feature>